<name>A0A0W0SWP8_9GAMM</name>
<accession>A0A0W0SWP8</accession>
<organism evidence="1 2">
    <name type="scientific">Legionella drozanskii LLAP-1</name>
    <dbReference type="NCBI Taxonomy" id="1212489"/>
    <lineage>
        <taxon>Bacteria</taxon>
        <taxon>Pseudomonadati</taxon>
        <taxon>Pseudomonadota</taxon>
        <taxon>Gammaproteobacteria</taxon>
        <taxon>Legionellales</taxon>
        <taxon>Legionellaceae</taxon>
        <taxon>Legionella</taxon>
    </lineage>
</organism>
<comment type="caution">
    <text evidence="1">The sequence shown here is derived from an EMBL/GenBank/DDBJ whole genome shotgun (WGS) entry which is preliminary data.</text>
</comment>
<gene>
    <name evidence="1" type="ORF">Ldro_1371</name>
</gene>
<evidence type="ECO:0000313" key="2">
    <source>
        <dbReference type="Proteomes" id="UP000054736"/>
    </source>
</evidence>
<reference evidence="1 2" key="1">
    <citation type="submission" date="2015-11" db="EMBL/GenBank/DDBJ databases">
        <title>Genomic analysis of 38 Legionella species identifies large and diverse effector repertoires.</title>
        <authorList>
            <person name="Burstein D."/>
            <person name="Amaro F."/>
            <person name="Zusman T."/>
            <person name="Lifshitz Z."/>
            <person name="Cohen O."/>
            <person name="Gilbert J.A."/>
            <person name="Pupko T."/>
            <person name="Shuman H.A."/>
            <person name="Segal G."/>
        </authorList>
    </citation>
    <scope>NUCLEOTIDE SEQUENCE [LARGE SCALE GENOMIC DNA]</scope>
    <source>
        <strain evidence="1 2">ATCC 700990</strain>
    </source>
</reference>
<evidence type="ECO:0000313" key="1">
    <source>
        <dbReference type="EMBL" id="KTC87752.1"/>
    </source>
</evidence>
<sequence length="66" mass="7413">MEQLLKKDPYGENTIQKFEALKKLYNEQAGIPSNDIGEAFQSIQSWKADNRQSISPLRAQGFGGNL</sequence>
<dbReference type="PATRIC" id="fig|1212489.4.peg.1449"/>
<dbReference type="EMBL" id="LNXY01000020">
    <property type="protein sequence ID" value="KTC87752.1"/>
    <property type="molecule type" value="Genomic_DNA"/>
</dbReference>
<dbReference type="Proteomes" id="UP000054736">
    <property type="component" value="Unassembled WGS sequence"/>
</dbReference>
<proteinExistence type="predicted"/>
<protein>
    <submittedName>
        <fullName evidence="1">Uncharacterized protein</fullName>
    </submittedName>
</protein>
<dbReference type="STRING" id="1212489.Ldro_1371"/>
<dbReference type="AlphaFoldDB" id="A0A0W0SWP8"/>
<keyword evidence="2" id="KW-1185">Reference proteome</keyword>